<evidence type="ECO:0000256" key="1">
    <source>
        <dbReference type="SAM" id="MobiDB-lite"/>
    </source>
</evidence>
<name>A0A915DPC4_9BILA</name>
<feature type="compositionally biased region" description="Basic and acidic residues" evidence="1">
    <location>
        <begin position="268"/>
        <end position="302"/>
    </location>
</feature>
<dbReference type="WBParaSite" id="jg2219">
    <property type="protein sequence ID" value="jg2219"/>
    <property type="gene ID" value="jg2219"/>
</dbReference>
<feature type="region of interest" description="Disordered" evidence="1">
    <location>
        <begin position="331"/>
        <end position="366"/>
    </location>
</feature>
<feature type="region of interest" description="Disordered" evidence="1">
    <location>
        <begin position="261"/>
        <end position="302"/>
    </location>
</feature>
<feature type="compositionally biased region" description="Basic and acidic residues" evidence="1">
    <location>
        <begin position="92"/>
        <end position="106"/>
    </location>
</feature>
<feature type="compositionally biased region" description="Basic and acidic residues" evidence="1">
    <location>
        <begin position="121"/>
        <end position="134"/>
    </location>
</feature>
<organism evidence="2 3">
    <name type="scientific">Ditylenchus dipsaci</name>
    <dbReference type="NCBI Taxonomy" id="166011"/>
    <lineage>
        <taxon>Eukaryota</taxon>
        <taxon>Metazoa</taxon>
        <taxon>Ecdysozoa</taxon>
        <taxon>Nematoda</taxon>
        <taxon>Chromadorea</taxon>
        <taxon>Rhabditida</taxon>
        <taxon>Tylenchina</taxon>
        <taxon>Tylenchomorpha</taxon>
        <taxon>Sphaerularioidea</taxon>
        <taxon>Anguinidae</taxon>
        <taxon>Anguininae</taxon>
        <taxon>Ditylenchus</taxon>
    </lineage>
</organism>
<accession>A0A915DPC4</accession>
<keyword evidence="2" id="KW-1185">Reference proteome</keyword>
<evidence type="ECO:0000313" key="3">
    <source>
        <dbReference type="WBParaSite" id="jg2219"/>
    </source>
</evidence>
<proteinExistence type="predicted"/>
<reference evidence="3" key="1">
    <citation type="submission" date="2022-11" db="UniProtKB">
        <authorList>
            <consortium name="WormBaseParasite"/>
        </authorList>
    </citation>
    <scope>IDENTIFICATION</scope>
</reference>
<feature type="compositionally biased region" description="Basic residues" evidence="1">
    <location>
        <begin position="347"/>
        <end position="356"/>
    </location>
</feature>
<dbReference type="Proteomes" id="UP000887574">
    <property type="component" value="Unplaced"/>
</dbReference>
<feature type="compositionally biased region" description="Basic residues" evidence="1">
    <location>
        <begin position="107"/>
        <end position="120"/>
    </location>
</feature>
<feature type="region of interest" description="Disordered" evidence="1">
    <location>
        <begin position="66"/>
        <end position="134"/>
    </location>
</feature>
<sequence length="366" mass="41188">MSSVKFPIGTGNMDINQPVEIEVVPMYKDKKCSKTIHHKPIRLVKSQKVIRLGVCDFEKGTCGGKPTFEAPAKQEEENNNQHRRINKNSNGKMKEANKIKKTEKNGQNKKKKLKKQKKQKGKNEKQEQEQSKEKTVNVHGYGFCAAQSNHVQSFVVTVKQDVYPTGKLSKNQKKSGRHQKTLFHHTKTYNTHTGKAGTNFLLGKATLDSSKPVLITVEPRYKDKVAEKCHQKIEKVIQPHEIIKGSINLGVCDFEEHKCHGQSQGINKKSEKTDAKSEKDKDVKSKNSKGNKKEQKKGNEKVSLKFEGHGFCPNSSEHVFTITVKQGGRTVLQSKEGIPLGDATRRQSSKVRRVKRAAGLQKTKSQ</sequence>
<protein>
    <submittedName>
        <fullName evidence="3">Uncharacterized protein</fullName>
    </submittedName>
</protein>
<evidence type="ECO:0000313" key="2">
    <source>
        <dbReference type="Proteomes" id="UP000887574"/>
    </source>
</evidence>
<dbReference type="AlphaFoldDB" id="A0A915DPC4"/>